<evidence type="ECO:0000313" key="1">
    <source>
        <dbReference type="EMBL" id="MCU6724624.1"/>
    </source>
</evidence>
<proteinExistence type="predicted"/>
<comment type="caution">
    <text evidence="1">The sequence shown here is derived from an EMBL/GenBank/DDBJ whole genome shotgun (WGS) entry which is preliminary data.</text>
</comment>
<accession>A0ABT2SJD7</accession>
<protein>
    <submittedName>
        <fullName evidence="1">DUF2284 domain-containing protein</fullName>
    </submittedName>
</protein>
<dbReference type="EMBL" id="JAOQKE010000003">
    <property type="protein sequence ID" value="MCU6724624.1"/>
    <property type="molecule type" value="Genomic_DNA"/>
</dbReference>
<gene>
    <name evidence="1" type="ORF">OCV47_04490</name>
</gene>
<dbReference type="RefSeq" id="WP_117448920.1">
    <property type="nucleotide sequence ID" value="NZ_JAOQKE010000003.1"/>
</dbReference>
<keyword evidence="2" id="KW-1185">Reference proteome</keyword>
<dbReference type="Pfam" id="PF10050">
    <property type="entry name" value="DUF2284"/>
    <property type="match status" value="1"/>
</dbReference>
<dbReference type="InterPro" id="IPR019271">
    <property type="entry name" value="DUF2284_metal-binding"/>
</dbReference>
<dbReference type="Proteomes" id="UP001652338">
    <property type="component" value="Unassembled WGS sequence"/>
</dbReference>
<sequence length="179" mass="20294">MLDYKELEKQGLAHGFSHVAPLDCSTIELMSEVRAMCEKNTCHRYGKCWSCPPGCGSLEECQKIIDAYQHGIIVQTVGELEDELDGETMMETEALHKEHFLSLEKELRKQYPKMRPISAGSCVKCKVCTYPDAPCRFPDEAFSSMEAYGMLVTQVCKANHMEYYYGPCTIAYTSCFLLE</sequence>
<evidence type="ECO:0000313" key="2">
    <source>
        <dbReference type="Proteomes" id="UP001652338"/>
    </source>
</evidence>
<name>A0ABT2SJD7_9FIRM</name>
<organism evidence="1 2">
    <name type="scientific">Muricoprocola aceti</name>
    <dbReference type="NCBI Taxonomy" id="2981772"/>
    <lineage>
        <taxon>Bacteria</taxon>
        <taxon>Bacillati</taxon>
        <taxon>Bacillota</taxon>
        <taxon>Clostridia</taxon>
        <taxon>Lachnospirales</taxon>
        <taxon>Lachnospiraceae</taxon>
        <taxon>Muricoprocola</taxon>
    </lineage>
</organism>
<reference evidence="1 2" key="1">
    <citation type="journal article" date="2021" name="ISME Commun">
        <title>Automated analysis of genomic sequences facilitates high-throughput and comprehensive description of bacteria.</title>
        <authorList>
            <person name="Hitch T.C.A."/>
        </authorList>
    </citation>
    <scope>NUCLEOTIDE SEQUENCE [LARGE SCALE GENOMIC DNA]</scope>
    <source>
        <strain evidence="1 2">Sanger_29</strain>
    </source>
</reference>